<dbReference type="Proteomes" id="UP000006882">
    <property type="component" value="Chromosome G3"/>
</dbReference>
<dbReference type="Gramene" id="ONI18518">
    <property type="protein sequence ID" value="ONI18518"/>
    <property type="gene ID" value="PRUPE_3G220300"/>
</dbReference>
<accession>A0A251Q3W5</accession>
<dbReference type="EMBL" id="CM007653">
    <property type="protein sequence ID" value="ONI18520.1"/>
    <property type="molecule type" value="Genomic_DNA"/>
</dbReference>
<dbReference type="Gramene" id="ONI18517">
    <property type="protein sequence ID" value="ONI18517"/>
    <property type="gene ID" value="PRUPE_3G220300"/>
</dbReference>
<organism evidence="1 2">
    <name type="scientific">Prunus persica</name>
    <name type="common">Peach</name>
    <name type="synonym">Amygdalus persica</name>
    <dbReference type="NCBI Taxonomy" id="3760"/>
    <lineage>
        <taxon>Eukaryota</taxon>
        <taxon>Viridiplantae</taxon>
        <taxon>Streptophyta</taxon>
        <taxon>Embryophyta</taxon>
        <taxon>Tracheophyta</taxon>
        <taxon>Spermatophyta</taxon>
        <taxon>Magnoliopsida</taxon>
        <taxon>eudicotyledons</taxon>
        <taxon>Gunneridae</taxon>
        <taxon>Pentapetalae</taxon>
        <taxon>rosids</taxon>
        <taxon>fabids</taxon>
        <taxon>Rosales</taxon>
        <taxon>Rosaceae</taxon>
        <taxon>Amygdaloideae</taxon>
        <taxon>Amygdaleae</taxon>
        <taxon>Prunus</taxon>
    </lineage>
</organism>
<dbReference type="EMBL" id="CM007653">
    <property type="protein sequence ID" value="ONI18518.1"/>
    <property type="molecule type" value="Genomic_DNA"/>
</dbReference>
<protein>
    <submittedName>
        <fullName evidence="1">Uncharacterized protein</fullName>
    </submittedName>
</protein>
<dbReference type="EMBL" id="CM007653">
    <property type="protein sequence ID" value="ONI18517.1"/>
    <property type="molecule type" value="Genomic_DNA"/>
</dbReference>
<proteinExistence type="predicted"/>
<reference evidence="1" key="2">
    <citation type="submission" date="2016-12" db="EMBL/GenBank/DDBJ databases">
        <title>WGS assembly of Prunus persica.</title>
        <authorList>
            <person name="Verde I."/>
            <person name="Jenkins J."/>
            <person name="Dondini L."/>
            <person name="Micali S."/>
            <person name="Pagliarani G."/>
            <person name="Vendramin E."/>
            <person name="Paris R."/>
            <person name="Aramini V."/>
            <person name="Gazza L."/>
            <person name="Rossini L."/>
            <person name="Bassi D."/>
            <person name="Troggio M."/>
            <person name="Shu S."/>
            <person name="Grimwood J.H."/>
            <person name="Tartarini S."/>
            <person name="Dettori M.T."/>
            <person name="Schmutz J."/>
        </authorList>
    </citation>
    <scope>NUCLEOTIDE SEQUENCE</scope>
</reference>
<dbReference type="EMBL" id="CM007653">
    <property type="protein sequence ID" value="ONI18519.1"/>
    <property type="molecule type" value="Genomic_DNA"/>
</dbReference>
<evidence type="ECO:0000313" key="1">
    <source>
        <dbReference type="EMBL" id="ONI18519.1"/>
    </source>
</evidence>
<reference evidence="1 2" key="1">
    <citation type="journal article" date="2013" name="Nat. Genet.">
        <title>The high-quality draft genome of peach (Prunus persica) identifies unique patterns of genetic diversity, domestication and genome evolution.</title>
        <authorList>
            <consortium name="International Peach Genome Initiative"/>
            <person name="Verde I."/>
            <person name="Abbott A.G."/>
            <person name="Scalabrin S."/>
            <person name="Jung S."/>
            <person name="Shu S."/>
            <person name="Marroni F."/>
            <person name="Zhebentyayeva T."/>
            <person name="Dettori M.T."/>
            <person name="Grimwood J."/>
            <person name="Cattonaro F."/>
            <person name="Zuccolo A."/>
            <person name="Rossini L."/>
            <person name="Jenkins J."/>
            <person name="Vendramin E."/>
            <person name="Meisel L.A."/>
            <person name="Decroocq V."/>
            <person name="Sosinski B."/>
            <person name="Prochnik S."/>
            <person name="Mitros T."/>
            <person name="Policriti A."/>
            <person name="Cipriani G."/>
            <person name="Dondini L."/>
            <person name="Ficklin S."/>
            <person name="Goodstein D.M."/>
            <person name="Xuan P."/>
            <person name="Del Fabbro C."/>
            <person name="Aramini V."/>
            <person name="Copetti D."/>
            <person name="Gonzalez S."/>
            <person name="Horner D.S."/>
            <person name="Falchi R."/>
            <person name="Lucas S."/>
            <person name="Mica E."/>
            <person name="Maldonado J."/>
            <person name="Lazzari B."/>
            <person name="Bielenberg D."/>
            <person name="Pirona R."/>
            <person name="Miculan M."/>
            <person name="Barakat A."/>
            <person name="Testolin R."/>
            <person name="Stella A."/>
            <person name="Tartarini S."/>
            <person name="Tonutti P."/>
            <person name="Arus P."/>
            <person name="Orellana A."/>
            <person name="Wells C."/>
            <person name="Main D."/>
            <person name="Vizzotto G."/>
            <person name="Silva H."/>
            <person name="Salamini F."/>
            <person name="Schmutz J."/>
            <person name="Morgante M."/>
            <person name="Rokhsar D.S."/>
        </authorList>
    </citation>
    <scope>NUCLEOTIDE SEQUENCE [LARGE SCALE GENOMIC DNA]</scope>
    <source>
        <strain evidence="2">cv. Nemared</strain>
    </source>
</reference>
<name>A0A251Q3W5_PRUPE</name>
<keyword evidence="2" id="KW-1185">Reference proteome</keyword>
<dbReference type="Gramene" id="ONI18519">
    <property type="protein sequence ID" value="ONI18519"/>
    <property type="gene ID" value="PRUPE_3G220300"/>
</dbReference>
<dbReference type="Gramene" id="ONI18520">
    <property type="protein sequence ID" value="ONI18520"/>
    <property type="gene ID" value="PRUPE_3G220300"/>
</dbReference>
<dbReference type="AlphaFoldDB" id="A0A251Q3W5"/>
<sequence>MGRAGLLVQLYELKGLDEEHSCIVINNVKFGCDCMSLNLVISIYCGKVSCPY</sequence>
<evidence type="ECO:0000313" key="2">
    <source>
        <dbReference type="Proteomes" id="UP000006882"/>
    </source>
</evidence>
<gene>
    <name evidence="1" type="ORF">PRUPE_3G220300</name>
</gene>